<keyword evidence="3 7" id="KW-0812">Transmembrane</keyword>
<feature type="domain" description="Threonine/serine exporter-like N-terminal" evidence="8">
    <location>
        <begin position="10"/>
        <end position="244"/>
    </location>
</feature>
<feature type="transmembrane region" description="Helical" evidence="7">
    <location>
        <begin position="163"/>
        <end position="184"/>
    </location>
</feature>
<dbReference type="InterPro" id="IPR050539">
    <property type="entry name" value="ThrE_Dicarb/AminoAcid_Exp"/>
</dbReference>
<dbReference type="GO" id="GO:0022857">
    <property type="term" value="F:transmembrane transporter activity"/>
    <property type="evidence" value="ECO:0007669"/>
    <property type="project" value="InterPro"/>
</dbReference>
<dbReference type="RefSeq" id="WP_268234665.1">
    <property type="nucleotide sequence ID" value="NZ_BMDT01000006.1"/>
</dbReference>
<feature type="transmembrane region" description="Helical" evidence="7">
    <location>
        <begin position="190"/>
        <end position="208"/>
    </location>
</feature>
<sequence length="251" mass="27384">MDSEHLLLETCLLAGKIMMESGSEVYRVEDTMNRIAHSYGRTDSVSYVTATGIFMSLKNSHHTQIENVGERSNNLEKVVAVNQLSRDFATKVITLNELCDALKKVNQKVPQFPLWLQIVCAGITSSTLMYIFNGTWMDFIATFLIGCLGFVLKTLAHDWLKVAFLDYFIAAFGIGFFAILAVHWNLAFSVDNIIIGSVMPLVPGVAITNSFRDILASHLISGLVRGTEAIIIAIAIGVGIATALIALGGIL</sequence>
<evidence type="ECO:0000256" key="1">
    <source>
        <dbReference type="ARBA" id="ARBA00004651"/>
    </source>
</evidence>
<evidence type="ECO:0000256" key="3">
    <source>
        <dbReference type="ARBA" id="ARBA00022692"/>
    </source>
</evidence>
<dbReference type="AlphaFoldDB" id="A0A917N4N1"/>
<evidence type="ECO:0000256" key="4">
    <source>
        <dbReference type="ARBA" id="ARBA00022989"/>
    </source>
</evidence>
<keyword evidence="10" id="KW-1185">Reference proteome</keyword>
<comment type="similarity">
    <text evidence="6">Belongs to the ThrE exporter (TC 2.A.79) family.</text>
</comment>
<dbReference type="Proteomes" id="UP000622610">
    <property type="component" value="Unassembled WGS sequence"/>
</dbReference>
<keyword evidence="2" id="KW-1003">Cell membrane</keyword>
<proteinExistence type="inferred from homology"/>
<keyword evidence="4 7" id="KW-1133">Transmembrane helix</keyword>
<dbReference type="GO" id="GO:0005886">
    <property type="term" value="C:plasma membrane"/>
    <property type="evidence" value="ECO:0007669"/>
    <property type="project" value="UniProtKB-SubCell"/>
</dbReference>
<evidence type="ECO:0000256" key="2">
    <source>
        <dbReference type="ARBA" id="ARBA00022475"/>
    </source>
</evidence>
<evidence type="ECO:0000313" key="9">
    <source>
        <dbReference type="EMBL" id="GGI65930.1"/>
    </source>
</evidence>
<evidence type="ECO:0000313" key="10">
    <source>
        <dbReference type="Proteomes" id="UP000622610"/>
    </source>
</evidence>
<feature type="transmembrane region" description="Helical" evidence="7">
    <location>
        <begin position="229"/>
        <end position="250"/>
    </location>
</feature>
<dbReference type="EMBL" id="BMDT01000006">
    <property type="protein sequence ID" value="GGI65930.1"/>
    <property type="molecule type" value="Genomic_DNA"/>
</dbReference>
<dbReference type="PANTHER" id="PTHR34390">
    <property type="entry name" value="UPF0442 PROTEIN YJJB-RELATED"/>
    <property type="match status" value="1"/>
</dbReference>
<protein>
    <submittedName>
        <fullName evidence="9">Membrane protein</fullName>
    </submittedName>
</protein>
<dbReference type="Pfam" id="PF06738">
    <property type="entry name" value="ThrE"/>
    <property type="match status" value="1"/>
</dbReference>
<dbReference type="PANTHER" id="PTHR34390:SF2">
    <property type="entry name" value="SUCCINATE TRANSPORTER SUBUNIT YJJP-RELATED"/>
    <property type="match status" value="1"/>
</dbReference>
<evidence type="ECO:0000259" key="8">
    <source>
        <dbReference type="Pfam" id="PF06738"/>
    </source>
</evidence>
<reference evidence="9" key="1">
    <citation type="journal article" date="2014" name="Int. J. Syst. Evol. Microbiol.">
        <title>Complete genome sequence of Corynebacterium casei LMG S-19264T (=DSM 44701T), isolated from a smear-ripened cheese.</title>
        <authorList>
            <consortium name="US DOE Joint Genome Institute (JGI-PGF)"/>
            <person name="Walter F."/>
            <person name="Albersmeier A."/>
            <person name="Kalinowski J."/>
            <person name="Ruckert C."/>
        </authorList>
    </citation>
    <scope>NUCLEOTIDE SEQUENCE</scope>
    <source>
        <strain evidence="9">CCM 8433</strain>
    </source>
</reference>
<reference evidence="9" key="2">
    <citation type="submission" date="2020-09" db="EMBL/GenBank/DDBJ databases">
        <authorList>
            <person name="Sun Q."/>
            <person name="Sedlacek I."/>
        </authorList>
    </citation>
    <scope>NUCLEOTIDE SEQUENCE</scope>
    <source>
        <strain evidence="9">CCM 8433</strain>
    </source>
</reference>
<comment type="caution">
    <text evidence="9">The sequence shown here is derived from an EMBL/GenBank/DDBJ whole genome shotgun (WGS) entry which is preliminary data.</text>
</comment>
<dbReference type="GO" id="GO:0015744">
    <property type="term" value="P:succinate transport"/>
    <property type="evidence" value="ECO:0007669"/>
    <property type="project" value="TreeGrafter"/>
</dbReference>
<evidence type="ECO:0000256" key="5">
    <source>
        <dbReference type="ARBA" id="ARBA00023136"/>
    </source>
</evidence>
<keyword evidence="5 7" id="KW-0472">Membrane</keyword>
<name>A0A917N4N1_9ENTE</name>
<organism evidence="9 10">
    <name type="scientific">Enterococcus alcedinis</name>
    <dbReference type="NCBI Taxonomy" id="1274384"/>
    <lineage>
        <taxon>Bacteria</taxon>
        <taxon>Bacillati</taxon>
        <taxon>Bacillota</taxon>
        <taxon>Bacilli</taxon>
        <taxon>Lactobacillales</taxon>
        <taxon>Enterococcaceae</taxon>
        <taxon>Enterococcus</taxon>
    </lineage>
</organism>
<accession>A0A917N4N1</accession>
<evidence type="ECO:0000256" key="7">
    <source>
        <dbReference type="SAM" id="Phobius"/>
    </source>
</evidence>
<gene>
    <name evidence="9" type="ORF">GCM10011482_15840</name>
</gene>
<dbReference type="InterPro" id="IPR010619">
    <property type="entry name" value="ThrE-like_N"/>
</dbReference>
<feature type="transmembrane region" description="Helical" evidence="7">
    <location>
        <begin position="139"/>
        <end position="156"/>
    </location>
</feature>
<evidence type="ECO:0000256" key="6">
    <source>
        <dbReference type="ARBA" id="ARBA00034125"/>
    </source>
</evidence>
<comment type="subcellular location">
    <subcellularLocation>
        <location evidence="1">Cell membrane</location>
        <topology evidence="1">Multi-pass membrane protein</topology>
    </subcellularLocation>
</comment>